<accession>A0A0V0Y1U9</accession>
<evidence type="ECO:0000313" key="1">
    <source>
        <dbReference type="EMBL" id="KRX94138.1"/>
    </source>
</evidence>
<dbReference type="AlphaFoldDB" id="A0A0V0Y1U9"/>
<sequence length="59" mass="6652">MGAHIRLLKAMRTWVMDGLSKLYHYGINNYPWLCGGRPDIRNSGLLPEYAGTGLLLPFC</sequence>
<name>A0A0V0Y1U9_TRIPS</name>
<reference evidence="1 2" key="1">
    <citation type="submission" date="2015-01" db="EMBL/GenBank/DDBJ databases">
        <title>Evolution of Trichinella species and genotypes.</title>
        <authorList>
            <person name="Korhonen P.K."/>
            <person name="Edoardo P."/>
            <person name="Giuseppe L.R."/>
            <person name="Gasser R.B."/>
        </authorList>
    </citation>
    <scope>NUCLEOTIDE SEQUENCE [LARGE SCALE GENOMIC DNA]</scope>
    <source>
        <strain evidence="1">ISS141</strain>
    </source>
</reference>
<comment type="caution">
    <text evidence="1">The sequence shown here is derived from an EMBL/GenBank/DDBJ whole genome shotgun (WGS) entry which is preliminary data.</text>
</comment>
<dbReference type="EMBL" id="JYDU01000077">
    <property type="protein sequence ID" value="KRX94138.1"/>
    <property type="molecule type" value="Genomic_DNA"/>
</dbReference>
<gene>
    <name evidence="1" type="ORF">T4E_6486</name>
</gene>
<protein>
    <submittedName>
        <fullName evidence="1">Uncharacterized protein</fullName>
    </submittedName>
</protein>
<organism evidence="1 2">
    <name type="scientific">Trichinella pseudospiralis</name>
    <name type="common">Parasitic roundworm</name>
    <dbReference type="NCBI Taxonomy" id="6337"/>
    <lineage>
        <taxon>Eukaryota</taxon>
        <taxon>Metazoa</taxon>
        <taxon>Ecdysozoa</taxon>
        <taxon>Nematoda</taxon>
        <taxon>Enoplea</taxon>
        <taxon>Dorylaimia</taxon>
        <taxon>Trichinellida</taxon>
        <taxon>Trichinellidae</taxon>
        <taxon>Trichinella</taxon>
    </lineage>
</organism>
<proteinExistence type="predicted"/>
<dbReference type="Proteomes" id="UP000054815">
    <property type="component" value="Unassembled WGS sequence"/>
</dbReference>
<evidence type="ECO:0000313" key="2">
    <source>
        <dbReference type="Proteomes" id="UP000054815"/>
    </source>
</evidence>